<dbReference type="Proteomes" id="UP000559027">
    <property type="component" value="Unassembled WGS sequence"/>
</dbReference>
<accession>A0A8H5CY34</accession>
<dbReference type="AlphaFoldDB" id="A0A8H5CY34"/>
<dbReference type="EMBL" id="JAACJO010000015">
    <property type="protein sequence ID" value="KAF5350087.1"/>
    <property type="molecule type" value="Genomic_DNA"/>
</dbReference>
<sequence length="187" mass="21114">MFLRYHQLLGMNRTDKVTAQNLPLYASSGIWDVTMASLAISVKFHRDFLFPLAPIESGDYLDISPHDMDYDDFEYAQRSMLGFFSYELGITPQPILDQLWIALPSLRELLEFDGRLESSKEGNVETPVQFTIWRGSTGYEVAEKFKITATEDAEGVILDIQAVVGVSEIEADVCRRWLDLNAAVPGL</sequence>
<organism evidence="1 2">
    <name type="scientific">Leucocoprinus leucothites</name>
    <dbReference type="NCBI Taxonomy" id="201217"/>
    <lineage>
        <taxon>Eukaryota</taxon>
        <taxon>Fungi</taxon>
        <taxon>Dikarya</taxon>
        <taxon>Basidiomycota</taxon>
        <taxon>Agaricomycotina</taxon>
        <taxon>Agaricomycetes</taxon>
        <taxon>Agaricomycetidae</taxon>
        <taxon>Agaricales</taxon>
        <taxon>Agaricineae</taxon>
        <taxon>Agaricaceae</taxon>
        <taxon>Leucocoprinus</taxon>
    </lineage>
</organism>
<protein>
    <submittedName>
        <fullName evidence="1">Uncharacterized protein</fullName>
    </submittedName>
</protein>
<comment type="caution">
    <text evidence="1">The sequence shown here is derived from an EMBL/GenBank/DDBJ whole genome shotgun (WGS) entry which is preliminary data.</text>
</comment>
<dbReference type="OrthoDB" id="3250555at2759"/>
<evidence type="ECO:0000313" key="1">
    <source>
        <dbReference type="EMBL" id="KAF5350087.1"/>
    </source>
</evidence>
<name>A0A8H5CY34_9AGAR</name>
<reference evidence="1 2" key="1">
    <citation type="journal article" date="2020" name="ISME J.">
        <title>Uncovering the hidden diversity of litter-decomposition mechanisms in mushroom-forming fungi.</title>
        <authorList>
            <person name="Floudas D."/>
            <person name="Bentzer J."/>
            <person name="Ahren D."/>
            <person name="Johansson T."/>
            <person name="Persson P."/>
            <person name="Tunlid A."/>
        </authorList>
    </citation>
    <scope>NUCLEOTIDE SEQUENCE [LARGE SCALE GENOMIC DNA]</scope>
    <source>
        <strain evidence="1 2">CBS 146.42</strain>
    </source>
</reference>
<evidence type="ECO:0000313" key="2">
    <source>
        <dbReference type="Proteomes" id="UP000559027"/>
    </source>
</evidence>
<gene>
    <name evidence="1" type="ORF">D9756_009250</name>
</gene>
<keyword evidence="2" id="KW-1185">Reference proteome</keyword>
<proteinExistence type="predicted"/>